<dbReference type="InterPro" id="IPR018762">
    <property type="entry name" value="ChpT_C"/>
</dbReference>
<reference evidence="2 3" key="1">
    <citation type="submission" date="2024-09" db="EMBL/GenBank/DDBJ databases">
        <authorList>
            <person name="Sun Q."/>
            <person name="Mori K."/>
        </authorList>
    </citation>
    <scope>NUCLEOTIDE SEQUENCE [LARGE SCALE GENOMIC DNA]</scope>
    <source>
        <strain evidence="2 3">CECT 9424</strain>
    </source>
</reference>
<dbReference type="Proteomes" id="UP001589670">
    <property type="component" value="Unassembled WGS sequence"/>
</dbReference>
<gene>
    <name evidence="2" type="ORF">ACFFU4_13235</name>
</gene>
<organism evidence="2 3">
    <name type="scientific">Roseovarius ramblicola</name>
    <dbReference type="NCBI Taxonomy" id="2022336"/>
    <lineage>
        <taxon>Bacteria</taxon>
        <taxon>Pseudomonadati</taxon>
        <taxon>Pseudomonadota</taxon>
        <taxon>Alphaproteobacteria</taxon>
        <taxon>Rhodobacterales</taxon>
        <taxon>Roseobacteraceae</taxon>
        <taxon>Roseovarius</taxon>
    </lineage>
</organism>
<dbReference type="InterPro" id="IPR036890">
    <property type="entry name" value="HATPase_C_sf"/>
</dbReference>
<sequence length="208" mass="21253">MPPDDPDITALTGSRICHDLASPVGAALTGLDFLSGAPGTADPGVMALLRDSLTGARATLEMLRTAFGRAGTGAARDAASLGATARGHLAARPRLQFDWALDGPLTPATEQHLALAILCAAHALPRGGTLAVARSAQDVRVTVTAGGDLTADPALWDGLADQSALPAPDPRQVEFHLLAAHIARGNARITVTRDAQNVAIVLSTPAQD</sequence>
<dbReference type="Gene3D" id="1.10.287.130">
    <property type="match status" value="1"/>
</dbReference>
<comment type="caution">
    <text evidence="2">The sequence shown here is derived from an EMBL/GenBank/DDBJ whole genome shotgun (WGS) entry which is preliminary data.</text>
</comment>
<dbReference type="EMBL" id="JBHMEC010000017">
    <property type="protein sequence ID" value="MFB9150713.1"/>
    <property type="molecule type" value="Genomic_DNA"/>
</dbReference>
<evidence type="ECO:0000313" key="3">
    <source>
        <dbReference type="Proteomes" id="UP001589670"/>
    </source>
</evidence>
<keyword evidence="3" id="KW-1185">Reference proteome</keyword>
<dbReference type="Pfam" id="PF10090">
    <property type="entry name" value="HPTransfase"/>
    <property type="match status" value="1"/>
</dbReference>
<protein>
    <submittedName>
        <fullName evidence="2">Histidine phosphotransferase family protein</fullName>
    </submittedName>
</protein>
<proteinExistence type="predicted"/>
<feature type="domain" description="Histidine phosphotransferase ChpT C-terminal" evidence="1">
    <location>
        <begin position="83"/>
        <end position="195"/>
    </location>
</feature>
<dbReference type="Gene3D" id="3.30.565.10">
    <property type="entry name" value="Histidine kinase-like ATPase, C-terminal domain"/>
    <property type="match status" value="1"/>
</dbReference>
<accession>A0ABV5I1Z8</accession>
<evidence type="ECO:0000313" key="2">
    <source>
        <dbReference type="EMBL" id="MFB9150713.1"/>
    </source>
</evidence>
<dbReference type="RefSeq" id="WP_377070245.1">
    <property type="nucleotide sequence ID" value="NZ_JBHMEC010000017.1"/>
</dbReference>
<evidence type="ECO:0000259" key="1">
    <source>
        <dbReference type="Pfam" id="PF10090"/>
    </source>
</evidence>
<name>A0ABV5I1Z8_9RHOB</name>